<dbReference type="EMBL" id="JAXLQG010000011">
    <property type="protein sequence ID" value="KAK5534477.1"/>
    <property type="molecule type" value="Genomic_DNA"/>
</dbReference>
<evidence type="ECO:0000256" key="1">
    <source>
        <dbReference type="SAM" id="MobiDB-lite"/>
    </source>
</evidence>
<dbReference type="AlphaFoldDB" id="A0AAV9Q2G0"/>
<organism evidence="4 5">
    <name type="scientific">Vermiconidia calcicola</name>
    <dbReference type="NCBI Taxonomy" id="1690605"/>
    <lineage>
        <taxon>Eukaryota</taxon>
        <taxon>Fungi</taxon>
        <taxon>Dikarya</taxon>
        <taxon>Ascomycota</taxon>
        <taxon>Pezizomycotina</taxon>
        <taxon>Dothideomycetes</taxon>
        <taxon>Dothideomycetidae</taxon>
        <taxon>Mycosphaerellales</taxon>
        <taxon>Extremaceae</taxon>
        <taxon>Vermiconidia</taxon>
    </lineage>
</organism>
<proteinExistence type="predicted"/>
<name>A0AAV9Q2G0_9PEZI</name>
<gene>
    <name evidence="4" type="ORF">LTR25_006509</name>
</gene>
<keyword evidence="5" id="KW-1185">Reference proteome</keyword>
<feature type="domain" description="DUF4185" evidence="3">
    <location>
        <begin position="298"/>
        <end position="447"/>
    </location>
</feature>
<evidence type="ECO:0000256" key="2">
    <source>
        <dbReference type="SAM" id="SignalP"/>
    </source>
</evidence>
<feature type="signal peptide" evidence="2">
    <location>
        <begin position="1"/>
        <end position="19"/>
    </location>
</feature>
<protein>
    <recommendedName>
        <fullName evidence="3">DUF4185 domain-containing protein</fullName>
    </recommendedName>
</protein>
<evidence type="ECO:0000313" key="4">
    <source>
        <dbReference type="EMBL" id="KAK5534477.1"/>
    </source>
</evidence>
<evidence type="ECO:0000313" key="5">
    <source>
        <dbReference type="Proteomes" id="UP001345827"/>
    </source>
</evidence>
<sequence>MYVSTLSLLLLTSLTGGWASPLEKRYFDFDNNGVADRCYQICELAIRCLLDDGTWTTIPSSQQLHSATSTGPLSFIDAAEQTQATSDISALLVQRTTGKSSSSTKKASTTSSHSSLPTGTLPSPSQFKADKGDKWTMQYVGDLKFTDTLQKEGLRGDNCRTSKIGDKVIWNCGDMMCKNDIDTCGFSYGPAFYGTDDVMVVNTTDIDYVQSNDFSKPWSGDKAPQAPWRSWGMYSSNVAPINSTHGVVYATQFWRNAPDGSTKARGNTVSSVTLGKNKPIATRQGPLLTGPDAVSLGLLAIMRADDYIYIYSGGGPSRVMVGRVPASDDVFDESNYEFLKADTNDTWIPGIPNADSMEVGATTADPSGQLGCDVWGSVVYNNYLQKYVMLCGLYLQFVNMHTADTPWGPWSAVYQIAGGGNITGSYGAMMHPEYSPGGSGKSWYFSIGPNYEFHMYKVTFDY</sequence>
<feature type="compositionally biased region" description="Low complexity" evidence="1">
    <location>
        <begin position="99"/>
        <end position="125"/>
    </location>
</feature>
<reference evidence="4 5" key="1">
    <citation type="submission" date="2023-06" db="EMBL/GenBank/DDBJ databases">
        <title>Black Yeasts Isolated from many extreme environments.</title>
        <authorList>
            <person name="Coleine C."/>
            <person name="Stajich J.E."/>
            <person name="Selbmann L."/>
        </authorList>
    </citation>
    <scope>NUCLEOTIDE SEQUENCE [LARGE SCALE GENOMIC DNA]</scope>
    <source>
        <strain evidence="4 5">CCFEE 5887</strain>
    </source>
</reference>
<feature type="region of interest" description="Disordered" evidence="1">
    <location>
        <begin position="99"/>
        <end position="129"/>
    </location>
</feature>
<dbReference type="Proteomes" id="UP001345827">
    <property type="component" value="Unassembled WGS sequence"/>
</dbReference>
<dbReference type="Pfam" id="PF13810">
    <property type="entry name" value="DUF4185"/>
    <property type="match status" value="1"/>
</dbReference>
<comment type="caution">
    <text evidence="4">The sequence shown here is derived from an EMBL/GenBank/DDBJ whole genome shotgun (WGS) entry which is preliminary data.</text>
</comment>
<keyword evidence="2" id="KW-0732">Signal</keyword>
<accession>A0AAV9Q2G0</accession>
<feature type="chain" id="PRO_5043855247" description="DUF4185 domain-containing protein" evidence="2">
    <location>
        <begin position="20"/>
        <end position="462"/>
    </location>
</feature>
<evidence type="ECO:0000259" key="3">
    <source>
        <dbReference type="Pfam" id="PF13810"/>
    </source>
</evidence>
<dbReference type="InterPro" id="IPR025442">
    <property type="entry name" value="DUF4185"/>
</dbReference>